<reference evidence="5 6" key="1">
    <citation type="submission" date="2023-10" db="EMBL/GenBank/DDBJ databases">
        <authorList>
            <person name="Maclean D."/>
            <person name="Macfadyen A."/>
        </authorList>
    </citation>
    <scope>NUCLEOTIDE SEQUENCE [LARGE SCALE GENOMIC DNA]</scope>
</reference>
<keyword evidence="2" id="KW-0677">Repeat</keyword>
<dbReference type="GO" id="GO:0005634">
    <property type="term" value="C:nucleus"/>
    <property type="evidence" value="ECO:0007669"/>
    <property type="project" value="TreeGrafter"/>
</dbReference>
<evidence type="ECO:0000256" key="1">
    <source>
        <dbReference type="ARBA" id="ARBA00022574"/>
    </source>
</evidence>
<dbReference type="InterPro" id="IPR036322">
    <property type="entry name" value="WD40_repeat_dom_sf"/>
</dbReference>
<proteinExistence type="predicted"/>
<dbReference type="InterPro" id="IPR051858">
    <property type="entry name" value="WD_repeat_GAD-1"/>
</dbReference>
<protein>
    <submittedName>
        <fullName evidence="5">Uncharacterized protein</fullName>
    </submittedName>
</protein>
<keyword evidence="6" id="KW-1185">Reference proteome</keyword>
<name>A0AAV1HU18_9CHLO</name>
<dbReference type="EMBL" id="CAUYUE010000001">
    <property type="protein sequence ID" value="CAK0736479.1"/>
    <property type="molecule type" value="Genomic_DNA"/>
</dbReference>
<sequence length="637" mass="69654">MSDDDDELAELRAQRAAKTGQITLSSMRQRLDNARAPGLEAASLDANDDLDADAERHQALLINGANGHAQPMAEAPEGEDISIGPALLTEEDELVGPPMPPETGDGDDGDAWDGRGLGEADEQEDPYRLPVTSEIALEGQGKYVASLDVDHSGSRVIAGSRDYSVRLFDFNGMKSDMKSFRRIEPFDGHPVHAVSWSPSGDAFLAVTGAAKIKVLDRDGTERGESVQGDMYIRDQKNTKGHVSPCTYGHWHPTDRYTGLTSSEDGTVRVWDTWNVVQKTVIKPTLPKPGRISVSMARYNHDGHLIVAGLNNGTIQCWDIRGKFGASAAIGQVLPPKAQMQAKQDWRYVSGGGQVLHEAHTKDCEITSLAFSKDNNTLLSRAADDTLKVWDMRKFKAPVHVWEDLPAMHPTTQAGYSPDECLILTGISAGRDGSGGALAFFDAQSKRLVRRIGMPSSVVAVQWHAKLNQIFVGTGDKKSGCVRVLYDTTWSTRGVVQTVGRKPRGKNPFDFQAPLVIHNPHALPMYREDRPHGKRKREKDRMDPIKSQAPERGSAAQLKPGTGGTIGSTGGTLLTQYILKNQGMLRNPAEEDIRASILRHADAEGDQFSTFTRAYAKTQPERIFAEEEKDEEGSDKEG</sequence>
<dbReference type="GO" id="GO:0035861">
    <property type="term" value="C:site of double-strand break"/>
    <property type="evidence" value="ECO:0007669"/>
    <property type="project" value="TreeGrafter"/>
</dbReference>
<feature type="region of interest" description="Disordered" evidence="4">
    <location>
        <begin position="614"/>
        <end position="637"/>
    </location>
</feature>
<evidence type="ECO:0000313" key="5">
    <source>
        <dbReference type="EMBL" id="CAK0736479.1"/>
    </source>
</evidence>
<dbReference type="PANTHER" id="PTHR16017">
    <property type="entry name" value="GASTRULATION DEFECTIVE PROTEIN 1-RELATED"/>
    <property type="match status" value="1"/>
</dbReference>
<gene>
    <name evidence="5" type="ORF">CVIRNUC_000752</name>
</gene>
<feature type="region of interest" description="Disordered" evidence="4">
    <location>
        <begin position="524"/>
        <end position="568"/>
    </location>
</feature>
<feature type="repeat" description="WD" evidence="3">
    <location>
        <begin position="259"/>
        <end position="271"/>
    </location>
</feature>
<dbReference type="InterPro" id="IPR015943">
    <property type="entry name" value="WD40/YVTN_repeat-like_dom_sf"/>
</dbReference>
<dbReference type="Pfam" id="PF00400">
    <property type="entry name" value="WD40"/>
    <property type="match status" value="4"/>
</dbReference>
<dbReference type="Proteomes" id="UP001314263">
    <property type="component" value="Unassembled WGS sequence"/>
</dbReference>
<keyword evidence="1 3" id="KW-0853">WD repeat</keyword>
<dbReference type="InterPro" id="IPR001680">
    <property type="entry name" value="WD40_rpt"/>
</dbReference>
<feature type="repeat" description="WD" evidence="3">
    <location>
        <begin position="137"/>
        <end position="178"/>
    </location>
</feature>
<evidence type="ECO:0000256" key="3">
    <source>
        <dbReference type="PROSITE-ProRule" id="PRU00221"/>
    </source>
</evidence>
<evidence type="ECO:0000256" key="4">
    <source>
        <dbReference type="SAM" id="MobiDB-lite"/>
    </source>
</evidence>
<dbReference type="AlphaFoldDB" id="A0AAV1HU18"/>
<dbReference type="PANTHER" id="PTHR16017:SF0">
    <property type="entry name" value="WD REPEAT-CONTAINING PROTEIN 70"/>
    <property type="match status" value="1"/>
</dbReference>
<dbReference type="PROSITE" id="PS50294">
    <property type="entry name" value="WD_REPEATS_REGION"/>
    <property type="match status" value="1"/>
</dbReference>
<dbReference type="PROSITE" id="PS50082">
    <property type="entry name" value="WD_REPEATS_2"/>
    <property type="match status" value="3"/>
</dbReference>
<accession>A0AAV1HU18</accession>
<evidence type="ECO:0000313" key="6">
    <source>
        <dbReference type="Proteomes" id="UP001314263"/>
    </source>
</evidence>
<feature type="compositionally biased region" description="Acidic residues" evidence="4">
    <location>
        <begin position="626"/>
        <end position="637"/>
    </location>
</feature>
<dbReference type="SMART" id="SM00320">
    <property type="entry name" value="WD40"/>
    <property type="match status" value="6"/>
</dbReference>
<feature type="region of interest" description="Disordered" evidence="4">
    <location>
        <begin position="92"/>
        <end position="125"/>
    </location>
</feature>
<dbReference type="SUPFAM" id="SSF50978">
    <property type="entry name" value="WD40 repeat-like"/>
    <property type="match status" value="1"/>
</dbReference>
<dbReference type="Gene3D" id="2.130.10.10">
    <property type="entry name" value="YVTN repeat-like/Quinoprotein amine dehydrogenase"/>
    <property type="match status" value="2"/>
</dbReference>
<comment type="caution">
    <text evidence="5">The sequence shown here is derived from an EMBL/GenBank/DDBJ whole genome shotgun (WGS) entry which is preliminary data.</text>
</comment>
<evidence type="ECO:0000256" key="2">
    <source>
        <dbReference type="ARBA" id="ARBA00022737"/>
    </source>
</evidence>
<feature type="repeat" description="WD" evidence="3">
    <location>
        <begin position="365"/>
        <end position="392"/>
    </location>
</feature>
<organism evidence="5 6">
    <name type="scientific">Coccomyxa viridis</name>
    <dbReference type="NCBI Taxonomy" id="1274662"/>
    <lineage>
        <taxon>Eukaryota</taxon>
        <taxon>Viridiplantae</taxon>
        <taxon>Chlorophyta</taxon>
        <taxon>core chlorophytes</taxon>
        <taxon>Trebouxiophyceae</taxon>
        <taxon>Trebouxiophyceae incertae sedis</taxon>
        <taxon>Coccomyxaceae</taxon>
        <taxon>Coccomyxa</taxon>
    </lineage>
</organism>